<dbReference type="Gene3D" id="2.180.10.10">
    <property type="entry name" value="RHS repeat-associated core"/>
    <property type="match status" value="2"/>
</dbReference>
<keyword evidence="4" id="KW-1185">Reference proteome</keyword>
<feature type="region of interest" description="Disordered" evidence="1">
    <location>
        <begin position="100"/>
        <end position="120"/>
    </location>
</feature>
<evidence type="ECO:0000256" key="1">
    <source>
        <dbReference type="SAM" id="MobiDB-lite"/>
    </source>
</evidence>
<feature type="region of interest" description="Disordered" evidence="1">
    <location>
        <begin position="1438"/>
        <end position="1457"/>
    </location>
</feature>
<comment type="caution">
    <text evidence="3">The sequence shown here is derived from an EMBL/GenBank/DDBJ whole genome shotgun (WGS) entry which is preliminary data.</text>
</comment>
<feature type="transmembrane region" description="Helical" evidence="2">
    <location>
        <begin position="1965"/>
        <end position="1996"/>
    </location>
</feature>
<dbReference type="RefSeq" id="WP_157164599.1">
    <property type="nucleotide sequence ID" value="NZ_WPNZ01000002.1"/>
</dbReference>
<evidence type="ECO:0000313" key="3">
    <source>
        <dbReference type="EMBL" id="MVO84023.1"/>
    </source>
</evidence>
<dbReference type="Pfam" id="PF05593">
    <property type="entry name" value="RHS_repeat"/>
    <property type="match status" value="1"/>
</dbReference>
<keyword evidence="2" id="KW-1133">Transmembrane helix</keyword>
<feature type="compositionally biased region" description="Low complexity" evidence="1">
    <location>
        <begin position="1612"/>
        <end position="1626"/>
    </location>
</feature>
<feature type="region of interest" description="Disordered" evidence="1">
    <location>
        <begin position="1607"/>
        <end position="1641"/>
    </location>
</feature>
<dbReference type="InterPro" id="IPR022385">
    <property type="entry name" value="Rhs_assc_core"/>
</dbReference>
<evidence type="ECO:0000256" key="2">
    <source>
        <dbReference type="SAM" id="Phobius"/>
    </source>
</evidence>
<name>A0A6L6WPL3_9ACTN</name>
<feature type="region of interest" description="Disordered" evidence="1">
    <location>
        <begin position="833"/>
        <end position="852"/>
    </location>
</feature>
<dbReference type="NCBIfam" id="NF033679">
    <property type="entry name" value="DNRLRE_dom"/>
    <property type="match status" value="1"/>
</dbReference>
<accession>A0A6L6WPL3</accession>
<dbReference type="InterPro" id="IPR031325">
    <property type="entry name" value="RHS_repeat"/>
</dbReference>
<reference evidence="3 4" key="1">
    <citation type="submission" date="2019-11" db="EMBL/GenBank/DDBJ databases">
        <title>Streptomyces typhae sp. nov., a novel endophytic actinomycete isolated from the root of cattail pollen (Typha angustifolia L.).</title>
        <authorList>
            <person name="Peng C."/>
        </authorList>
    </citation>
    <scope>NUCLEOTIDE SEQUENCE [LARGE SCALE GENOMIC DNA]</scope>
    <source>
        <strain evidence="4">p1417</strain>
    </source>
</reference>
<dbReference type="InterPro" id="IPR050708">
    <property type="entry name" value="T6SS_VgrG/RHS"/>
</dbReference>
<dbReference type="PANTHER" id="PTHR32305">
    <property type="match status" value="1"/>
</dbReference>
<evidence type="ECO:0000313" key="4">
    <source>
        <dbReference type="Proteomes" id="UP000483802"/>
    </source>
</evidence>
<feature type="compositionally biased region" description="Basic and acidic residues" evidence="1">
    <location>
        <begin position="840"/>
        <end position="852"/>
    </location>
</feature>
<dbReference type="Proteomes" id="UP000483802">
    <property type="component" value="Unassembled WGS sequence"/>
</dbReference>
<organism evidence="3 4">
    <name type="scientific">Streptomyces typhae</name>
    <dbReference type="NCBI Taxonomy" id="2681492"/>
    <lineage>
        <taxon>Bacteria</taxon>
        <taxon>Bacillati</taxon>
        <taxon>Actinomycetota</taxon>
        <taxon>Actinomycetes</taxon>
        <taxon>Kitasatosporales</taxon>
        <taxon>Streptomycetaceae</taxon>
        <taxon>Streptomyces</taxon>
    </lineage>
</organism>
<dbReference type="NCBIfam" id="TIGR03696">
    <property type="entry name" value="Rhs_assc_core"/>
    <property type="match status" value="1"/>
</dbReference>
<gene>
    <name evidence="3" type="ORF">GPA10_04380</name>
</gene>
<feature type="region of interest" description="Disordered" evidence="1">
    <location>
        <begin position="387"/>
        <end position="410"/>
    </location>
</feature>
<keyword evidence="2" id="KW-0812">Transmembrane</keyword>
<feature type="compositionally biased region" description="Polar residues" evidence="1">
    <location>
        <begin position="398"/>
        <end position="410"/>
    </location>
</feature>
<protein>
    <submittedName>
        <fullName evidence="3">DNRLRE domain-containing protein</fullName>
    </submittedName>
</protein>
<feature type="region of interest" description="Disordered" evidence="1">
    <location>
        <begin position="311"/>
        <end position="333"/>
    </location>
</feature>
<feature type="region of interest" description="Disordered" evidence="1">
    <location>
        <begin position="1697"/>
        <end position="1719"/>
    </location>
</feature>
<proteinExistence type="predicted"/>
<keyword evidence="2" id="KW-0472">Membrane</keyword>
<feature type="compositionally biased region" description="Polar residues" evidence="1">
    <location>
        <begin position="324"/>
        <end position="333"/>
    </location>
</feature>
<dbReference type="EMBL" id="WPNZ01000002">
    <property type="protein sequence ID" value="MVO84023.1"/>
    <property type="molecule type" value="Genomic_DNA"/>
</dbReference>
<feature type="region of interest" description="Disordered" evidence="1">
    <location>
        <begin position="11"/>
        <end position="31"/>
    </location>
</feature>
<feature type="compositionally biased region" description="Low complexity" evidence="1">
    <location>
        <begin position="11"/>
        <end position="22"/>
    </location>
</feature>
<sequence>MAVSCLYGAEEATAAPSAPAAADKAEPGSVTAAADIPSARVAARLGGKRVEALSERTETSTTWVNANGSLTTELTAGPTRFEDEDTGQWRDVDLDLVKDDDGSVAPKAHPHGLELGKPGGTRAARTAAEDEAARDLVTLGEGDQRITLQWQGSLPAPKLDGTRATYENAVPGGDVVVEATRTGFEQFVHLRRAPAEKDYSYTLPLRAKGLEVEEHKDGSLSFTDRKNKKTAVMPAPVMWDATVDPVSGEHTRRAPVKMKAVEAKGGVDLVVTPDAEFLADPGTKYPVTVDPSTSALGNVFDTYVQQGETRDWSTDTELDLGNPGTKNANGTPRTARSFISWDTRPVQDALVLDAKLSLWNFHSANEKDCKAQPWEVWSAGAASTSSRWTAQPAMTAKKATSTETRGNTACTSAPDGWINADVTTLVQEWASAKAARGHMGLRAANEGTVAQWKRVNSANAASRPPKLSVTYNYRPRTGTKQEAGPPYFSYGGAYMVNTLTPTLRDTFVDADGDKVNGTFQIFDSATDKQVGNVLVSKFVPSGQVASVTVPSGVLAHGKTYKFRTSPYDNTHYNNGWSAWKTFTVDTSAPSAPTKVTSADYPQGAWVKGAGKAGTFTVTPPGADHNWLEWSLDGVTWTKEPTGGSGAAKNISVTPPKDGTHTLQVRAVDKADNKSEAVEYTFHAGPGGFVQPSDGERTARRLPLLAEADGEKFDKVSFSWRRAEADDWVRIPAKDVQAGGSALGGWPVALTKGRSDKLVWNATDTVDPDGSIQIKADFTGPKDATGSTAPLAVVVDRNASDAASAETGPGSVNLLTGDHTLSATDASAFDLSVTRTASSRTPDKGGKQAKEDGQAPIFGKQWVAGTAAELTDSDFSHLRKISATAVAVVDAEGEETHFTANAAKNAWIPETGSEDLTLKGSVTGSFTLTDTEGTVTEFTRTDSAATTWQVSSTLLDGLGNSTTTVVSESVTVDGTKLARPKRVVAPTSAASAAACTATPSTKGCRVLEFVYADRTTATGDSLGDFTHQVKELRLWATAPGADAATAKTVQRYAYDSEGRLREAWNPAITPALKSAYDYDGAGRVTQYTPPGELPWTFTYGKAGSAATAGDGMLLKTSRSGLKPGTTGTQEGTAGTSVVYDVPLTGAKAPYKAGASDVKAWGQLDTPTDATAVLPADAVPSSHSGDQLGTADYKRADVHYLGVSGREVNSATPGGHLSTTESDRFGNTVRELSAANRAVALGLTADDRATQADLGLAGLTSAERADLLATRSLYNDDGTRKLEDLGPLRRVELTADLKSGTTTLVPAGTSVAARARTVNEYDAGRPSDGTAKVKDQVTKATTGAEVREHPGVLAESRVTQTVYDWAKGQPAKTVQDPGGLALTTSTEYDAQGRVVKQLLPDANGADAGTRVTTYWSATGSGRCAGRPEWADLVCSVSPGGDITGGGTQPKELPTTTTEYDWWGSPAKVTETANGVTRTTTTSYDDAGRQTKVAVTGGTGEKVPESTTEYDPATGQAVRTTSPTGGSITKTYDKLGRQIAYTDADGGTTTTEYDLLNRPVKVSDTVPSTVTYTYDTAAEPRGLATRTTDSVAGTFQATYDADGSVASEKLPGGYTLTQTEDTTGATTDRTYTRDSDGTTVHSDSVTESVHGQVTGHAGWSDQRYRYDATGRLTTVEDTAETVCTRRSYAFDKRANRTSLTTAAGTPGADCPASGGSTTKHTYDSADRITDTGHAYDAFGRTTTAPGNGTLGYYANDLVHRQSADGKRQTWNLDAALRFRSWTVEAGSGTTWTKEQSKVNHYDSDGDNPRWIVEDTASGALTRMVDSASGDLAATTDKSGNTVLQLTTVHGDVALQLPLDKGKAPVALDSDEYGNPRAGQQAARYSWLGGKQRSAETLTGLTLMGVRLYNPATGRFLSVDPVYGGGNNAYEYVGGDPVNRFDLDGKWWKKIKRGLKRAGRHVRKNWRTYAGYGATAACIVASAGTCAVASVAVFAATAAADGRRGKWRTKKYWRSTAKSAAWTAVGVGAGRFAAGSWWKSSKGFARGGKRAAGRGRHAKRFSYRRTAWNYAGNAWTGTLTCGMSWKMRYC</sequence>
<feature type="region of interest" description="Disordered" evidence="1">
    <location>
        <begin position="1493"/>
        <end position="1522"/>
    </location>
</feature>
<dbReference type="PANTHER" id="PTHR32305:SF15">
    <property type="entry name" value="PROTEIN RHSA-RELATED"/>
    <property type="match status" value="1"/>
</dbReference>